<name>A0A6M4JB62_9MOLU</name>
<dbReference type="KEGG" id="mmir:HLA87_02400"/>
<dbReference type="AlphaFoldDB" id="A0A6M4JB62"/>
<proteinExistence type="predicted"/>
<reference evidence="1 2" key="1">
    <citation type="submission" date="2020-05" db="EMBL/GenBank/DDBJ databases">
        <title>Novel Mycoplasma species detected in Mirounga angustirostris (northern elephant seal) from the USA.</title>
        <authorList>
            <person name="Volokhov D.V."/>
        </authorList>
    </citation>
    <scope>NUCLEOTIDE SEQUENCE [LARGE SCALE GENOMIC DNA]</scope>
    <source>
        <strain evidence="1 2">Mirounga ES2806-GEN</strain>
    </source>
</reference>
<evidence type="ECO:0000313" key="1">
    <source>
        <dbReference type="EMBL" id="QJR43625.1"/>
    </source>
</evidence>
<gene>
    <name evidence="1" type="ORF">HLA87_02400</name>
</gene>
<dbReference type="RefSeq" id="WP_171111568.1">
    <property type="nucleotide sequence ID" value="NZ_CP053096.1"/>
</dbReference>
<protein>
    <recommendedName>
        <fullName evidence="3">Ribbon-helix-helix protein CopG domain-containing protein</fullName>
    </recommendedName>
</protein>
<organism evidence="1 2">
    <name type="scientific">Mycoplasma miroungigenitalium</name>
    <dbReference type="NCBI Taxonomy" id="754515"/>
    <lineage>
        <taxon>Bacteria</taxon>
        <taxon>Bacillati</taxon>
        <taxon>Mycoplasmatota</taxon>
        <taxon>Mollicutes</taxon>
        <taxon>Mycoplasmataceae</taxon>
        <taxon>Mycoplasma</taxon>
    </lineage>
</organism>
<evidence type="ECO:0000313" key="2">
    <source>
        <dbReference type="Proteomes" id="UP000500686"/>
    </source>
</evidence>
<dbReference type="EMBL" id="CP053096">
    <property type="protein sequence ID" value="QJR43625.1"/>
    <property type="molecule type" value="Genomic_DNA"/>
</dbReference>
<sequence>MKKNRTISLYNSPEILNAIDDLKEQGVTSSFVAKTAIKEYIIKYYPEVAKRNKL</sequence>
<accession>A0A6M4JB62</accession>
<evidence type="ECO:0008006" key="3">
    <source>
        <dbReference type="Google" id="ProtNLM"/>
    </source>
</evidence>
<keyword evidence="2" id="KW-1185">Reference proteome</keyword>
<dbReference type="Proteomes" id="UP000500686">
    <property type="component" value="Chromosome"/>
</dbReference>